<keyword evidence="4" id="KW-1185">Reference proteome</keyword>
<keyword evidence="2" id="KW-0812">Transmembrane</keyword>
<proteinExistence type="predicted"/>
<dbReference type="AlphaFoldDB" id="A0A318Z999"/>
<dbReference type="Proteomes" id="UP000248349">
    <property type="component" value="Unassembled WGS sequence"/>
</dbReference>
<keyword evidence="2" id="KW-0472">Membrane</keyword>
<gene>
    <name evidence="3" type="ORF">BP01DRAFT_366905</name>
</gene>
<feature type="compositionally biased region" description="Basic and acidic residues" evidence="1">
    <location>
        <begin position="165"/>
        <end position="184"/>
    </location>
</feature>
<evidence type="ECO:0000313" key="4">
    <source>
        <dbReference type="Proteomes" id="UP000248349"/>
    </source>
</evidence>
<reference evidence="3 4" key="1">
    <citation type="submission" date="2016-12" db="EMBL/GenBank/DDBJ databases">
        <title>The genomes of Aspergillus section Nigri reveals drivers in fungal speciation.</title>
        <authorList>
            <consortium name="DOE Joint Genome Institute"/>
            <person name="Vesth T.C."/>
            <person name="Nybo J."/>
            <person name="Theobald S."/>
            <person name="Brandl J."/>
            <person name="Frisvad J.C."/>
            <person name="Nielsen K.F."/>
            <person name="Lyhne E.K."/>
            <person name="Kogle M.E."/>
            <person name="Kuo A."/>
            <person name="Riley R."/>
            <person name="Clum A."/>
            <person name="Nolan M."/>
            <person name="Lipzen A."/>
            <person name="Salamov A."/>
            <person name="Henrissat B."/>
            <person name="Wiebenga A."/>
            <person name="De Vries R.P."/>
            <person name="Grigoriev I.V."/>
            <person name="Mortensen U.H."/>
            <person name="Andersen M.R."/>
            <person name="Baker S.E."/>
        </authorList>
    </citation>
    <scope>NUCLEOTIDE SEQUENCE [LARGE SCALE GENOMIC DNA]</scope>
    <source>
        <strain evidence="3 4">JOP 1030-1</strain>
    </source>
</reference>
<feature type="transmembrane region" description="Helical" evidence="2">
    <location>
        <begin position="38"/>
        <end position="63"/>
    </location>
</feature>
<evidence type="ECO:0000256" key="2">
    <source>
        <dbReference type="SAM" id="Phobius"/>
    </source>
</evidence>
<dbReference type="EMBL" id="KZ821240">
    <property type="protein sequence ID" value="PYH43896.1"/>
    <property type="molecule type" value="Genomic_DNA"/>
</dbReference>
<feature type="transmembrane region" description="Helical" evidence="2">
    <location>
        <begin position="109"/>
        <end position="131"/>
    </location>
</feature>
<feature type="transmembrane region" description="Helical" evidence="2">
    <location>
        <begin position="6"/>
        <end position="26"/>
    </location>
</feature>
<evidence type="ECO:0000313" key="3">
    <source>
        <dbReference type="EMBL" id="PYH43896.1"/>
    </source>
</evidence>
<sequence>MDTLLGLIFLAMWLTLIPPFQSVFLWGANRSRYLARAVWIWGWVLIFALNLLLYELTQVYLVILALPRPLPEVHGSAPREAVLTALTEFVHSGTITGNWDLYILLGRNWVSVLLKISLYWLIIVALADRLVREARKALERHAERHLRADWQAAQGALARRAQLAEQDHHGSHDHHEDHHHHPDQQDQLQQWGREWKPDWSQARSSRRECQAWQLVRSSSADRQARQTQQDWYLVRPRSRHRQAMQALQARQTLQD</sequence>
<dbReference type="GeneID" id="37077657"/>
<name>A0A318Z999_9EURO</name>
<dbReference type="RefSeq" id="XP_025429878.1">
    <property type="nucleotide sequence ID" value="XM_025576428.1"/>
</dbReference>
<keyword evidence="2" id="KW-1133">Transmembrane helix</keyword>
<feature type="region of interest" description="Disordered" evidence="1">
    <location>
        <begin position="161"/>
        <end position="190"/>
    </location>
</feature>
<organism evidence="3 4">
    <name type="scientific">Aspergillus saccharolyticus JOP 1030-1</name>
    <dbReference type="NCBI Taxonomy" id="1450539"/>
    <lineage>
        <taxon>Eukaryota</taxon>
        <taxon>Fungi</taxon>
        <taxon>Dikarya</taxon>
        <taxon>Ascomycota</taxon>
        <taxon>Pezizomycotina</taxon>
        <taxon>Eurotiomycetes</taxon>
        <taxon>Eurotiomycetidae</taxon>
        <taxon>Eurotiales</taxon>
        <taxon>Aspergillaceae</taxon>
        <taxon>Aspergillus</taxon>
        <taxon>Aspergillus subgen. Circumdati</taxon>
    </lineage>
</organism>
<protein>
    <submittedName>
        <fullName evidence="3">Uncharacterized protein</fullName>
    </submittedName>
</protein>
<accession>A0A318Z999</accession>
<evidence type="ECO:0000256" key="1">
    <source>
        <dbReference type="SAM" id="MobiDB-lite"/>
    </source>
</evidence>